<dbReference type="Gene3D" id="3.60.21.10">
    <property type="match status" value="1"/>
</dbReference>
<protein>
    <submittedName>
        <fullName evidence="2">Serine/threonine protein phosphatase 1</fullName>
    </submittedName>
</protein>
<dbReference type="STRING" id="1244108.SAMN05444004_1348"/>
<accession>A0A1H3UGM3</accession>
<gene>
    <name evidence="2" type="ORF">SAMN05444004_1348</name>
</gene>
<dbReference type="Pfam" id="PF00149">
    <property type="entry name" value="Metallophos"/>
    <property type="match status" value="1"/>
</dbReference>
<dbReference type="GO" id="GO:0005737">
    <property type="term" value="C:cytoplasm"/>
    <property type="evidence" value="ECO:0007669"/>
    <property type="project" value="TreeGrafter"/>
</dbReference>
<dbReference type="InterPro" id="IPR050126">
    <property type="entry name" value="Ap4A_hydrolase"/>
</dbReference>
<proteinExistence type="predicted"/>
<dbReference type="Proteomes" id="UP000198914">
    <property type="component" value="Unassembled WGS sequence"/>
</dbReference>
<name>A0A1H3UGM3_9RHOB</name>
<evidence type="ECO:0000259" key="1">
    <source>
        <dbReference type="Pfam" id="PF00149"/>
    </source>
</evidence>
<evidence type="ECO:0000313" key="3">
    <source>
        <dbReference type="Proteomes" id="UP000198914"/>
    </source>
</evidence>
<reference evidence="3" key="1">
    <citation type="submission" date="2016-10" db="EMBL/GenBank/DDBJ databases">
        <authorList>
            <person name="Varghese N."/>
            <person name="Submissions S."/>
        </authorList>
    </citation>
    <scope>NUCLEOTIDE SEQUENCE [LARGE SCALE GENOMIC DNA]</scope>
    <source>
        <strain evidence="3">DSM 100420</strain>
    </source>
</reference>
<dbReference type="AlphaFoldDB" id="A0A1H3UGM3"/>
<dbReference type="SUPFAM" id="SSF56300">
    <property type="entry name" value="Metallo-dependent phosphatases"/>
    <property type="match status" value="1"/>
</dbReference>
<dbReference type="InterPro" id="IPR029052">
    <property type="entry name" value="Metallo-depent_PP-like"/>
</dbReference>
<dbReference type="PANTHER" id="PTHR42850:SF4">
    <property type="entry name" value="ZINC-DEPENDENT ENDOPOLYPHOSPHATASE"/>
    <property type="match status" value="1"/>
</dbReference>
<dbReference type="EMBL" id="FNPX01000034">
    <property type="protein sequence ID" value="SDZ61446.1"/>
    <property type="molecule type" value="Genomic_DNA"/>
</dbReference>
<evidence type="ECO:0000313" key="2">
    <source>
        <dbReference type="EMBL" id="SDZ61446.1"/>
    </source>
</evidence>
<keyword evidence="3" id="KW-1185">Reference proteome</keyword>
<dbReference type="GO" id="GO:0008803">
    <property type="term" value="F:bis(5'-nucleosyl)-tetraphosphatase (symmetrical) activity"/>
    <property type="evidence" value="ECO:0007669"/>
    <property type="project" value="TreeGrafter"/>
</dbReference>
<feature type="domain" description="Calcineurin-like phosphoesterase" evidence="1">
    <location>
        <begin position="20"/>
        <end position="133"/>
    </location>
</feature>
<dbReference type="PANTHER" id="PTHR42850">
    <property type="entry name" value="METALLOPHOSPHOESTERASE"/>
    <property type="match status" value="1"/>
</dbReference>
<sequence length="209" mass="23026">MEALHRIDTDMVRVGLAAEVLLLGDYVDRGPQSAKVLKMVSSLAALCPVPLTSLMGNHERMLLDFIDDPKHSGERWLRNGGRATLASYRIDEENPEFAAARLVEAMPPGLLDWLRNLPLLWRSGNLVGVHAGADPLVPIKDQKRDVLLWGCTDFERTPRTDGLWVVHGHTIVPEPQMRDGRIALDTGAYATGRLTVARIDPGAEGLILL</sequence>
<organism evidence="2 3">
    <name type="scientific">Jannaschia faecimaris</name>
    <dbReference type="NCBI Taxonomy" id="1244108"/>
    <lineage>
        <taxon>Bacteria</taxon>
        <taxon>Pseudomonadati</taxon>
        <taxon>Pseudomonadota</taxon>
        <taxon>Alphaproteobacteria</taxon>
        <taxon>Rhodobacterales</taxon>
        <taxon>Roseobacteraceae</taxon>
        <taxon>Jannaschia</taxon>
    </lineage>
</organism>
<dbReference type="GO" id="GO:0110154">
    <property type="term" value="P:RNA decapping"/>
    <property type="evidence" value="ECO:0007669"/>
    <property type="project" value="TreeGrafter"/>
</dbReference>
<dbReference type="InterPro" id="IPR004843">
    <property type="entry name" value="Calcineurin-like_PHP"/>
</dbReference>
<dbReference type="GO" id="GO:0016791">
    <property type="term" value="F:phosphatase activity"/>
    <property type="evidence" value="ECO:0007669"/>
    <property type="project" value="TreeGrafter"/>
</dbReference>